<dbReference type="Gene3D" id="2.60.40.10">
    <property type="entry name" value="Immunoglobulins"/>
    <property type="match status" value="9"/>
</dbReference>
<dbReference type="InterPro" id="IPR044023">
    <property type="entry name" value="Ig_7"/>
</dbReference>
<dbReference type="EMBL" id="AP029612">
    <property type="protein sequence ID" value="BFG69451.1"/>
    <property type="molecule type" value="Genomic_DNA"/>
</dbReference>
<sequence>MSVSGVSASSVSWRSVFPGASGAYNSYLNATSGVTSVTVTPLTGAPQYIDYEVSGTGACPGLRSDTIRVYTVPPMLVSVTPVNPAICNGASVTLTGSVSGGNPPYTYSWNTGSAASSITVSTPASYTLSVSDNTLGCPAVQQVANVVAAPTPAAPTALGVTICSGTSATLTATAPGGTYQWYDAATGGNLLATGTSYNTPILTTNRTYYVQTTVNGCTSARTAVTVTVNSIPAAPTASSVSICAGSTASLTATGSSGSYQWYNTPSSGTLLSSSSNFVTPALNTNTTYYVQAMNGTCAGPRTAVNVTVNSIPSNPTIAGASICSGNGTTLTATAPGGTYEWWTASSGGTSLGTGIAFNTGVLTNTTIYYVETTVNGCKSAGRTAVTVTVNPTPAAPVVNSAAICGGTTASLSVSSTGDTYRWYSAASGGDLLATGSSYNTPTLNTTTSYFISATSAAGCTSPRTTATVNVTAIQNPAFIYSAGTYCTSGGINPTPTIPGGNVGTFTSSPAGLSFIDATTGQINVAGSAVGLYTITFTTGGSCVYSSSVNIRIITGNADASFSYNGPFCAQQSNPLPVFTANSSGGTFASTAGLIFKNSNSGEIDLATSSPGTYTITNTITGTGGCIGDTKSAVVEIRQNTTANAGVNLVTCDTQPITLNGSVGGSATNGSWSIISGTGTFGNANQLSTTFTPTSGQSSVTLQLTSNNPVSPCTVATDIMVVNINPAPAAPTVNNVTICSGNTATLIASAPGGIYNWYATLSGGSSLKTDPTFTTGILTSSTTYYVAATSADNCVGPRSPVLVTVNPLPFVNSSPTGDICSGVAQNYSFSSNITGSTFVWSRAAIANITNPVVSGVSGTTSITETLQSIVTTPVNVVYQIIPTANGCTGSPFNYTVTVKPIPVTPVASSAAVCEGEIIRLSTTERVGASYSWTGPDGFVSNIRLPEIPNANINKQGVYTVRVIENGCQSLPGSVTQTIKTKPAAPVVSNSSPICIGESFSLNTPIVIGATYSWSGPNGFSSAEQMPSITNAQSVNAGNYSLSISVDGCTSIASVTNVVVNLPPAQVDVSSTGPVCISEELRLIAQDLQSASYMWTGPNGFVANSRVAVISNMNNTTTGAYQVIASVAGCASVANSIDATLKPTPAAPAIDPISAVCENETLILNAAFVSGATYNWSGPGGFISNTQSPAITNVPLSATGNYSVNIVVNGCRSANNTVGITVNPIPPAPQVTNNGAICEGNTLQLSAANITGATYSWTGPSGFVSSNQNPVINNALLRNGGTYTAIVSVNGCKGPASSTTAIVNPLPGPVNIVTSGPVCEGRSVRLIADSVTAGSYSWSGPNGFTANTRTVLLSSISNNNNGEYRVAVSVAGCTGVNSSITTTVKPTPTAPIITVPTPICQNSRLNLGASLIPGATYHWTGPNGFDSRSSSPVIDSVRLNQAGIYSVNVTVDGCVSNDRSVNVAVIPEPVKPQINSNSPLCLNDPLQLTATAGVNASFRWFSSNGFNSVQQNPQIASVNYRDSGQYAAFVIINGCVSDTAFTRIEIDQPAVVNAGNDQTVCANNAMVQLNGVVSGGTNTGVWTSSGSGRFGTRISSLANTYIPSAQDTANGIVTLTLSSTNNKSCRVVNSSLLIRITDAPFVDIGNNRVVCANDSLMVVTAQFRNASGIQWSSSGTGTFDMVNGINTNYVLSNRDQSLSSFKVFATTTGNGSCLAVTDELTVNVAPIPLVNAGKDLFIFENTPYTLNPQVTGNVQAYQWTPATFLNNATTRNPVFRGNADQNLTLRVTSTNGCIASDEVFITVLKPFPIPNVFSPNGDGIHDTWVIPELDKYPDAVVSVFDRYGRRVFFTEGYKKPWDGTHEGKPVAVATYYYIIEPKLIPGIFSGSVTILK</sequence>
<dbReference type="Pfam" id="PF13585">
    <property type="entry name" value="CHU_C"/>
    <property type="match status" value="1"/>
</dbReference>
<dbReference type="InterPro" id="IPR026341">
    <property type="entry name" value="T9SS_type_B"/>
</dbReference>
<feature type="domain" description="Ig-like" evidence="1">
    <location>
        <begin position="74"/>
        <end position="147"/>
    </location>
</feature>
<reference evidence="2" key="1">
    <citation type="submission" date="2024-02" db="EMBL/GenBank/DDBJ databases">
        <title>Sediminibacterium planktonica sp. nov. and Sediminibacterium longus sp. nov., isolated from surface lake and river water.</title>
        <authorList>
            <person name="Watanabe K."/>
            <person name="Takemine S."/>
            <person name="Ishii Y."/>
            <person name="Ogata Y."/>
            <person name="Shindo C."/>
            <person name="Suda W."/>
        </authorList>
    </citation>
    <scope>NUCLEOTIDE SEQUENCE</scope>
    <source>
        <strain evidence="2">KACHI17</strain>
    </source>
</reference>
<dbReference type="InterPro" id="IPR045828">
    <property type="entry name" value="PKD_Bacteroidetes"/>
</dbReference>
<dbReference type="PROSITE" id="PS50835">
    <property type="entry name" value="IG_LIKE"/>
    <property type="match status" value="1"/>
</dbReference>
<proteinExistence type="predicted"/>
<evidence type="ECO:0000313" key="2">
    <source>
        <dbReference type="EMBL" id="BFG69451.1"/>
    </source>
</evidence>
<protein>
    <recommendedName>
        <fullName evidence="1">Ig-like domain-containing protein</fullName>
    </recommendedName>
</protein>
<name>A0AAT9GFQ6_9BACT</name>
<dbReference type="Pfam" id="PF19081">
    <property type="entry name" value="Ig_7"/>
    <property type="match status" value="6"/>
</dbReference>
<dbReference type="InterPro" id="IPR007110">
    <property type="entry name" value="Ig-like_dom"/>
</dbReference>
<gene>
    <name evidence="2" type="ORF">KACHI17_03320</name>
</gene>
<dbReference type="Pfam" id="PF19406">
    <property type="entry name" value="PKD_5"/>
    <property type="match status" value="1"/>
</dbReference>
<evidence type="ECO:0000259" key="1">
    <source>
        <dbReference type="PROSITE" id="PS50835"/>
    </source>
</evidence>
<dbReference type="InterPro" id="IPR013783">
    <property type="entry name" value="Ig-like_fold"/>
</dbReference>
<dbReference type="NCBIfam" id="TIGR04131">
    <property type="entry name" value="Bac_Flav_CTERM"/>
    <property type="match status" value="1"/>
</dbReference>
<accession>A0AAT9GFQ6</accession>
<organism evidence="2">
    <name type="scientific">Sediminibacterium sp. KACHI17</name>
    <dbReference type="NCBI Taxonomy" id="1751071"/>
    <lineage>
        <taxon>Bacteria</taxon>
        <taxon>Pseudomonadati</taxon>
        <taxon>Bacteroidota</taxon>
        <taxon>Chitinophagia</taxon>
        <taxon>Chitinophagales</taxon>
        <taxon>Chitinophagaceae</taxon>
        <taxon>Sediminibacterium</taxon>
    </lineage>
</organism>